<dbReference type="RefSeq" id="WP_199574889.1">
    <property type="nucleotide sequence ID" value="NZ_JAENBO010000001.1"/>
</dbReference>
<name>A0ABS0ZH53_9STRE</name>
<dbReference type="Gene3D" id="2.60.40.3760">
    <property type="match status" value="4"/>
</dbReference>
<dbReference type="InterPro" id="IPR038765">
    <property type="entry name" value="Papain-like_cys_pep_sf"/>
</dbReference>
<feature type="chain" id="PRO_5047092822" evidence="1">
    <location>
        <begin position="28"/>
        <end position="575"/>
    </location>
</feature>
<dbReference type="Proteomes" id="UP000653045">
    <property type="component" value="Unassembled WGS sequence"/>
</dbReference>
<protein>
    <submittedName>
        <fullName evidence="3">GBS Bsp-like repeat-containing protein</fullName>
    </submittedName>
</protein>
<organism evidence="3 4">
    <name type="scientific">Streptococcus pacificus</name>
    <dbReference type="NCBI Taxonomy" id="2740577"/>
    <lineage>
        <taxon>Bacteria</taxon>
        <taxon>Bacillati</taxon>
        <taxon>Bacillota</taxon>
        <taxon>Bacilli</taxon>
        <taxon>Lactobacillales</taxon>
        <taxon>Streptococcaceae</taxon>
        <taxon>Streptococcus</taxon>
    </lineage>
</organism>
<proteinExistence type="predicted"/>
<dbReference type="Gene3D" id="3.90.1720.10">
    <property type="entry name" value="endopeptidase domain like (from Nostoc punctiforme)"/>
    <property type="match status" value="1"/>
</dbReference>
<reference evidence="3 4" key="1">
    <citation type="journal article" date="2021" name="Int. J. Syst. Evol. Microbiol.">
        <title>Streptococcus vicugnae sp. nov., isolated from faeces of alpacas (Vicugna pacos) and cattle (Bos taurus), Streptococcus zalophi sp. nov., and Streptococcus pacificus sp. nov., isolated from respiratory tract of California sea lions (Zalophus californianus).</title>
        <authorList>
            <person name="Volokhov D.V."/>
            <person name="Zagorodnyaya T.A."/>
            <person name="Shen Z."/>
            <person name="Blom J."/>
            <person name="Furtak V.A."/>
            <person name="Eisenberg T."/>
            <person name="Fan P."/>
            <person name="Jeong K.C."/>
            <person name="Gao Y."/>
            <person name="Zhang S."/>
            <person name="Amselle M."/>
        </authorList>
    </citation>
    <scope>NUCLEOTIDE SEQUENCE [LARGE SCALE GENOMIC DNA]</scope>
    <source>
        <strain evidence="3 4">CSL7591</strain>
    </source>
</reference>
<dbReference type="EMBL" id="JAENBO010000001">
    <property type="protein sequence ID" value="MBJ8325330.1"/>
    <property type="molecule type" value="Genomic_DNA"/>
</dbReference>
<feature type="domain" description="Peptidase C51" evidence="2">
    <location>
        <begin position="444"/>
        <end position="575"/>
    </location>
</feature>
<evidence type="ECO:0000259" key="2">
    <source>
        <dbReference type="PROSITE" id="PS50911"/>
    </source>
</evidence>
<keyword evidence="1" id="KW-0732">Signal</keyword>
<dbReference type="SUPFAM" id="SSF54001">
    <property type="entry name" value="Cysteine proteinases"/>
    <property type="match status" value="1"/>
</dbReference>
<evidence type="ECO:0000313" key="3">
    <source>
        <dbReference type="EMBL" id="MBJ8325330.1"/>
    </source>
</evidence>
<feature type="signal peptide" evidence="1">
    <location>
        <begin position="1"/>
        <end position="27"/>
    </location>
</feature>
<dbReference type="PROSITE" id="PS50911">
    <property type="entry name" value="CHAP"/>
    <property type="match status" value="1"/>
</dbReference>
<evidence type="ECO:0000313" key="4">
    <source>
        <dbReference type="Proteomes" id="UP000653045"/>
    </source>
</evidence>
<evidence type="ECO:0000256" key="1">
    <source>
        <dbReference type="SAM" id="SignalP"/>
    </source>
</evidence>
<gene>
    <name evidence="3" type="ORF">JHK62_01375</name>
</gene>
<dbReference type="Pfam" id="PF08481">
    <property type="entry name" value="GBS_Bsp-like"/>
    <property type="match status" value="3"/>
</dbReference>
<dbReference type="InterPro" id="IPR013688">
    <property type="entry name" value="GBS_Bsp-like"/>
</dbReference>
<accession>A0ABS0ZH53</accession>
<keyword evidence="4" id="KW-1185">Reference proteome</keyword>
<dbReference type="InterPro" id="IPR007921">
    <property type="entry name" value="CHAP_dom"/>
</dbReference>
<comment type="caution">
    <text evidence="3">The sequence shown here is derived from an EMBL/GenBank/DDBJ whole genome shotgun (WGS) entry which is preliminary data.</text>
</comment>
<dbReference type="Pfam" id="PF05257">
    <property type="entry name" value="CHAP"/>
    <property type="match status" value="1"/>
</dbReference>
<sequence>MSKKKNLILSCCFLLSYFICLTTTIFANETDSGQIYIDNINKSLGTYDVLLLEPSNQNNITKMKVAIWSDEGGQDDLRWYEAHYNDNGEMVFHFNVKNHKSKTGHYITHVYTTDKSGHVEGKNLGKVAFNISKPKVETKSDGFKLSNSINPTDGYLMTAIWSDEYGQDDIKWYRHDSEGEVVAPYINHKGFGTYHAHTYWFKNGSSSFIGSKTLRLNKPQLNYQISKIKDTAYQVTINNVPQHMRSILVPVWSDKNGQDDLKWYQATKIDATTYQVMVPLKNHHFNLGYYSVHLYGRSDLYTGLKGLQSTSGFVVNTIGNYESPQMASTYVKGSSSVFSVNVNETLHSKGIKQISVAVWSDANQGNLKWYQSQHTNNGTFSIEADVKNHANRNGLYHVHVYITYNDGETRGYPLSQVSLKARSETSYAYFSQYYMPSNYQNLLTYKSPTSRTIYGGYDNISTSYSQGQCTFYVYNRIRETHGFAVYRWLGNGQDWVNSLTSRGWHRSNKPTVGSVLSVKGGYDHTYPQYGHVAFVEHVNSDGSFLISELNYNTVQTKVHWRVLRPQFYYSFASYQ</sequence>